<feature type="repeat" description="ANK" evidence="3">
    <location>
        <begin position="49"/>
        <end position="82"/>
    </location>
</feature>
<keyword evidence="5" id="KW-1185">Reference proteome</keyword>
<proteinExistence type="predicted"/>
<protein>
    <submittedName>
        <fullName evidence="4">Ankyrin</fullName>
    </submittedName>
</protein>
<feature type="non-terminal residue" evidence="4">
    <location>
        <position position="110"/>
    </location>
</feature>
<dbReference type="PANTHER" id="PTHR24201">
    <property type="entry name" value="ANK_REP_REGION DOMAIN-CONTAINING PROTEIN"/>
    <property type="match status" value="1"/>
</dbReference>
<dbReference type="InterPro" id="IPR036770">
    <property type="entry name" value="Ankyrin_rpt-contain_sf"/>
</dbReference>
<sequence>QLLLDSGANPAAVDTNGWSVLHSACKRGNAKIVERLLGVNADVNATDRQKRTPLHLASGLENARLIISMLLDRGADIHARDFIGSTPLREATYCFESTDATSVLIERGAN</sequence>
<accession>A0A6A5W206</accession>
<evidence type="ECO:0000313" key="4">
    <source>
        <dbReference type="EMBL" id="KAF1994949.1"/>
    </source>
</evidence>
<dbReference type="AlphaFoldDB" id="A0A6A5W206"/>
<dbReference type="SUPFAM" id="SSF48403">
    <property type="entry name" value="Ankyrin repeat"/>
    <property type="match status" value="1"/>
</dbReference>
<dbReference type="GO" id="GO:0005634">
    <property type="term" value="C:nucleus"/>
    <property type="evidence" value="ECO:0007669"/>
    <property type="project" value="TreeGrafter"/>
</dbReference>
<dbReference type="PROSITE" id="PS50088">
    <property type="entry name" value="ANK_REPEAT"/>
    <property type="match status" value="2"/>
</dbReference>
<dbReference type="Proteomes" id="UP000799779">
    <property type="component" value="Unassembled WGS sequence"/>
</dbReference>
<evidence type="ECO:0000256" key="3">
    <source>
        <dbReference type="PROSITE-ProRule" id="PRU00023"/>
    </source>
</evidence>
<dbReference type="PROSITE" id="PS50297">
    <property type="entry name" value="ANK_REP_REGION"/>
    <property type="match status" value="2"/>
</dbReference>
<name>A0A6A5W206_9PLEO</name>
<feature type="repeat" description="ANK" evidence="3">
    <location>
        <begin position="16"/>
        <end position="48"/>
    </location>
</feature>
<feature type="non-terminal residue" evidence="4">
    <location>
        <position position="1"/>
    </location>
</feature>
<gene>
    <name evidence="4" type="ORF">P154DRAFT_386584</name>
</gene>
<dbReference type="SMART" id="SM00248">
    <property type="entry name" value="ANK"/>
    <property type="match status" value="2"/>
</dbReference>
<dbReference type="PANTHER" id="PTHR24201:SF16">
    <property type="entry name" value="ANKYRIN-1-LIKE-RELATED"/>
    <property type="match status" value="1"/>
</dbReference>
<evidence type="ECO:0000256" key="2">
    <source>
        <dbReference type="ARBA" id="ARBA00023043"/>
    </source>
</evidence>
<dbReference type="EMBL" id="ML977648">
    <property type="protein sequence ID" value="KAF1994949.1"/>
    <property type="molecule type" value="Genomic_DNA"/>
</dbReference>
<dbReference type="InterPro" id="IPR050776">
    <property type="entry name" value="Ank_Repeat/CDKN_Inhibitor"/>
</dbReference>
<organism evidence="4 5">
    <name type="scientific">Amniculicola lignicola CBS 123094</name>
    <dbReference type="NCBI Taxonomy" id="1392246"/>
    <lineage>
        <taxon>Eukaryota</taxon>
        <taxon>Fungi</taxon>
        <taxon>Dikarya</taxon>
        <taxon>Ascomycota</taxon>
        <taxon>Pezizomycotina</taxon>
        <taxon>Dothideomycetes</taxon>
        <taxon>Pleosporomycetidae</taxon>
        <taxon>Pleosporales</taxon>
        <taxon>Amniculicolaceae</taxon>
        <taxon>Amniculicola</taxon>
    </lineage>
</organism>
<reference evidence="4" key="1">
    <citation type="journal article" date="2020" name="Stud. Mycol.">
        <title>101 Dothideomycetes genomes: a test case for predicting lifestyles and emergence of pathogens.</title>
        <authorList>
            <person name="Haridas S."/>
            <person name="Albert R."/>
            <person name="Binder M."/>
            <person name="Bloem J."/>
            <person name="Labutti K."/>
            <person name="Salamov A."/>
            <person name="Andreopoulos B."/>
            <person name="Baker S."/>
            <person name="Barry K."/>
            <person name="Bills G."/>
            <person name="Bluhm B."/>
            <person name="Cannon C."/>
            <person name="Castanera R."/>
            <person name="Culley D."/>
            <person name="Daum C."/>
            <person name="Ezra D."/>
            <person name="Gonzalez J."/>
            <person name="Henrissat B."/>
            <person name="Kuo A."/>
            <person name="Liang C."/>
            <person name="Lipzen A."/>
            <person name="Lutzoni F."/>
            <person name="Magnuson J."/>
            <person name="Mondo S."/>
            <person name="Nolan M."/>
            <person name="Ohm R."/>
            <person name="Pangilinan J."/>
            <person name="Park H.-J."/>
            <person name="Ramirez L."/>
            <person name="Alfaro M."/>
            <person name="Sun H."/>
            <person name="Tritt A."/>
            <person name="Yoshinaga Y."/>
            <person name="Zwiers L.-H."/>
            <person name="Turgeon B."/>
            <person name="Goodwin S."/>
            <person name="Spatafora J."/>
            <person name="Crous P."/>
            <person name="Grigoriev I."/>
        </authorList>
    </citation>
    <scope>NUCLEOTIDE SEQUENCE</scope>
    <source>
        <strain evidence="4">CBS 123094</strain>
    </source>
</reference>
<dbReference type="Gene3D" id="1.25.40.20">
    <property type="entry name" value="Ankyrin repeat-containing domain"/>
    <property type="match status" value="1"/>
</dbReference>
<evidence type="ECO:0000313" key="5">
    <source>
        <dbReference type="Proteomes" id="UP000799779"/>
    </source>
</evidence>
<keyword evidence="2 3" id="KW-0040">ANK repeat</keyword>
<evidence type="ECO:0000256" key="1">
    <source>
        <dbReference type="ARBA" id="ARBA00022737"/>
    </source>
</evidence>
<dbReference type="Pfam" id="PF12796">
    <property type="entry name" value="Ank_2"/>
    <property type="match status" value="1"/>
</dbReference>
<dbReference type="PRINTS" id="PR01415">
    <property type="entry name" value="ANKYRIN"/>
</dbReference>
<keyword evidence="1" id="KW-0677">Repeat</keyword>
<dbReference type="OrthoDB" id="539213at2759"/>
<dbReference type="InterPro" id="IPR002110">
    <property type="entry name" value="Ankyrin_rpt"/>
</dbReference>